<reference evidence="2" key="1">
    <citation type="journal article" date="2020" name="Stud. Mycol.">
        <title>101 Dothideomycetes genomes: a test case for predicting lifestyles and emergence of pathogens.</title>
        <authorList>
            <person name="Haridas S."/>
            <person name="Albert R."/>
            <person name="Binder M."/>
            <person name="Bloem J."/>
            <person name="Labutti K."/>
            <person name="Salamov A."/>
            <person name="Andreopoulos B."/>
            <person name="Baker S."/>
            <person name="Barry K."/>
            <person name="Bills G."/>
            <person name="Bluhm B."/>
            <person name="Cannon C."/>
            <person name="Castanera R."/>
            <person name="Culley D."/>
            <person name="Daum C."/>
            <person name="Ezra D."/>
            <person name="Gonzalez J."/>
            <person name="Henrissat B."/>
            <person name="Kuo A."/>
            <person name="Liang C."/>
            <person name="Lipzen A."/>
            <person name="Lutzoni F."/>
            <person name="Magnuson J."/>
            <person name="Mondo S."/>
            <person name="Nolan M."/>
            <person name="Ohm R."/>
            <person name="Pangilinan J."/>
            <person name="Park H.-J."/>
            <person name="Ramirez L."/>
            <person name="Alfaro M."/>
            <person name="Sun H."/>
            <person name="Tritt A."/>
            <person name="Yoshinaga Y."/>
            <person name="Zwiers L.-H."/>
            <person name="Turgeon B."/>
            <person name="Goodwin S."/>
            <person name="Spatafora J."/>
            <person name="Crous P."/>
            <person name="Grigoriev I."/>
        </authorList>
    </citation>
    <scope>NUCLEOTIDE SEQUENCE</scope>
    <source>
        <strain evidence="2">CBS 107.79</strain>
    </source>
</reference>
<accession>A0A6A5VRU6</accession>
<evidence type="ECO:0000313" key="3">
    <source>
        <dbReference type="Proteomes" id="UP000800036"/>
    </source>
</evidence>
<feature type="compositionally biased region" description="Polar residues" evidence="1">
    <location>
        <begin position="1"/>
        <end position="10"/>
    </location>
</feature>
<evidence type="ECO:0000256" key="1">
    <source>
        <dbReference type="SAM" id="MobiDB-lite"/>
    </source>
</evidence>
<proteinExistence type="predicted"/>
<keyword evidence="3" id="KW-1185">Reference proteome</keyword>
<protein>
    <submittedName>
        <fullName evidence="2">Uncharacterized protein</fullName>
    </submittedName>
</protein>
<feature type="region of interest" description="Disordered" evidence="1">
    <location>
        <begin position="1"/>
        <end position="40"/>
    </location>
</feature>
<dbReference type="Proteomes" id="UP000800036">
    <property type="component" value="Unassembled WGS sequence"/>
</dbReference>
<sequence length="99" mass="10301">MQSSTRSAPAQLSPIPRSSGLDSSSVSYLLIPNSPTSSVPSPYISSHCLGVEHTTHANHSPSEALQPCAQHTSTISVCSTRLIKPPPSSSGREDATCAE</sequence>
<feature type="compositionally biased region" description="Low complexity" evidence="1">
    <location>
        <begin position="18"/>
        <end position="30"/>
    </location>
</feature>
<feature type="region of interest" description="Disordered" evidence="1">
    <location>
        <begin position="80"/>
        <end position="99"/>
    </location>
</feature>
<evidence type="ECO:0000313" key="2">
    <source>
        <dbReference type="EMBL" id="KAF1979508.1"/>
    </source>
</evidence>
<dbReference type="AlphaFoldDB" id="A0A6A5VRU6"/>
<gene>
    <name evidence="2" type="ORF">BU23DRAFT_99687</name>
</gene>
<name>A0A6A5VRU6_9PLEO</name>
<organism evidence="2 3">
    <name type="scientific">Bimuria novae-zelandiae CBS 107.79</name>
    <dbReference type="NCBI Taxonomy" id="1447943"/>
    <lineage>
        <taxon>Eukaryota</taxon>
        <taxon>Fungi</taxon>
        <taxon>Dikarya</taxon>
        <taxon>Ascomycota</taxon>
        <taxon>Pezizomycotina</taxon>
        <taxon>Dothideomycetes</taxon>
        <taxon>Pleosporomycetidae</taxon>
        <taxon>Pleosporales</taxon>
        <taxon>Massarineae</taxon>
        <taxon>Didymosphaeriaceae</taxon>
        <taxon>Bimuria</taxon>
    </lineage>
</organism>
<dbReference type="EMBL" id="ML976657">
    <property type="protein sequence ID" value="KAF1979508.1"/>
    <property type="molecule type" value="Genomic_DNA"/>
</dbReference>